<dbReference type="GO" id="GO:1902387">
    <property type="term" value="F:ceramide 1-phosphate binding"/>
    <property type="evidence" value="ECO:0007669"/>
    <property type="project" value="TreeGrafter"/>
</dbReference>
<dbReference type="OrthoDB" id="205255at2759"/>
<organism evidence="3 4">
    <name type="scientific">Rhodamnia argentea</name>
    <dbReference type="NCBI Taxonomy" id="178133"/>
    <lineage>
        <taxon>Eukaryota</taxon>
        <taxon>Viridiplantae</taxon>
        <taxon>Streptophyta</taxon>
        <taxon>Embryophyta</taxon>
        <taxon>Tracheophyta</taxon>
        <taxon>Spermatophyta</taxon>
        <taxon>Magnoliopsida</taxon>
        <taxon>eudicotyledons</taxon>
        <taxon>Gunneridae</taxon>
        <taxon>Pentapetalae</taxon>
        <taxon>rosids</taxon>
        <taxon>malvids</taxon>
        <taxon>Myrtales</taxon>
        <taxon>Myrtaceae</taxon>
        <taxon>Myrtoideae</taxon>
        <taxon>Myrteae</taxon>
        <taxon>Australasian group</taxon>
        <taxon>Rhodamnia</taxon>
    </lineage>
</organism>
<evidence type="ECO:0000256" key="1">
    <source>
        <dbReference type="ARBA" id="ARBA00022448"/>
    </source>
</evidence>
<proteinExistence type="predicted"/>
<keyword evidence="3" id="KW-1185">Reference proteome</keyword>
<dbReference type="GO" id="GO:0016020">
    <property type="term" value="C:membrane"/>
    <property type="evidence" value="ECO:0007669"/>
    <property type="project" value="TreeGrafter"/>
</dbReference>
<reference evidence="3" key="1">
    <citation type="submission" date="2025-05" db="UniProtKB">
        <authorList>
            <consortium name="RefSeq"/>
        </authorList>
    </citation>
    <scope>NUCLEOTIDE SEQUENCE [LARGE SCALE GENOMIC DNA]</scope>
</reference>
<dbReference type="AlphaFoldDB" id="A0A8B8PIQ3"/>
<evidence type="ECO:0000259" key="2">
    <source>
        <dbReference type="Pfam" id="PF08718"/>
    </source>
</evidence>
<evidence type="ECO:0000313" key="4">
    <source>
        <dbReference type="RefSeq" id="XP_030534038.1"/>
    </source>
</evidence>
<dbReference type="KEGG" id="rarg:115743415"/>
<dbReference type="SUPFAM" id="SSF110004">
    <property type="entry name" value="Glycolipid transfer protein, GLTP"/>
    <property type="match status" value="1"/>
</dbReference>
<dbReference type="GeneID" id="115743415"/>
<dbReference type="PANTHER" id="PTHR10219">
    <property type="entry name" value="GLYCOLIPID TRANSFER PROTEIN-RELATED"/>
    <property type="match status" value="1"/>
</dbReference>
<dbReference type="Gene3D" id="1.10.3520.10">
    <property type="entry name" value="Glycolipid transfer protein"/>
    <property type="match status" value="1"/>
</dbReference>
<keyword evidence="1" id="KW-0813">Transport</keyword>
<name>A0A8B8PIQ3_9MYRT</name>
<dbReference type="PANTHER" id="PTHR10219:SF25">
    <property type="entry name" value="PLECKSTRIN HOMOLOGY DOMAIN-CONTAINING FAMILY A MEMBER 8"/>
    <property type="match status" value="1"/>
</dbReference>
<dbReference type="FunFam" id="1.10.3520.10:FF:000004">
    <property type="entry name" value="Glycolipid transfer protein 1"/>
    <property type="match status" value="1"/>
</dbReference>
<protein>
    <submittedName>
        <fullName evidence="4">Glycolipid transfer protein 1-like</fullName>
    </submittedName>
</protein>
<gene>
    <name evidence="4" type="primary">LOC115743415</name>
</gene>
<dbReference type="InterPro" id="IPR014830">
    <property type="entry name" value="Glycolipid_transfer_prot_dom"/>
</dbReference>
<reference evidence="4" key="2">
    <citation type="submission" date="2025-08" db="UniProtKB">
        <authorList>
            <consortium name="RefSeq"/>
        </authorList>
    </citation>
    <scope>IDENTIFICATION</scope>
    <source>
        <tissue evidence="4">Leaf</tissue>
    </source>
</reference>
<sequence>MEGTAFTGPLEELKHVKSEEGEILTKPFIDVCKMVLPLIDKFGGALAAVKSDVGGNLSRMERKYLSNPSEFNLLYSMVRAEVASKTAKSSSSCTNALLWLTRAMDFLVELFHNLLDHPDWSMSHACNDAYGKTLKKWHNWLATSSFSVAMKLVPDRKKFLEVIGGSGDLDADMRSFCEKYGPLLQENHKFLASVGLDNMKGN</sequence>
<dbReference type="GO" id="GO:0005829">
    <property type="term" value="C:cytosol"/>
    <property type="evidence" value="ECO:0007669"/>
    <property type="project" value="TreeGrafter"/>
</dbReference>
<dbReference type="GO" id="GO:1902388">
    <property type="term" value="F:ceramide 1-phosphate transfer activity"/>
    <property type="evidence" value="ECO:0007669"/>
    <property type="project" value="TreeGrafter"/>
</dbReference>
<dbReference type="Proteomes" id="UP000827889">
    <property type="component" value="Chromosome 1"/>
</dbReference>
<evidence type="ECO:0000313" key="3">
    <source>
        <dbReference type="Proteomes" id="UP000827889"/>
    </source>
</evidence>
<dbReference type="InterPro" id="IPR036497">
    <property type="entry name" value="GLTP_sf"/>
</dbReference>
<accession>A0A8B8PIQ3</accession>
<feature type="domain" description="Glycolipid transfer protein" evidence="2">
    <location>
        <begin position="23"/>
        <end position="164"/>
    </location>
</feature>
<dbReference type="RefSeq" id="XP_030534038.1">
    <property type="nucleotide sequence ID" value="XM_030678178.2"/>
</dbReference>
<dbReference type="Pfam" id="PF08718">
    <property type="entry name" value="GLTP"/>
    <property type="match status" value="1"/>
</dbReference>